<keyword evidence="1" id="KW-0472">Membrane</keyword>
<keyword evidence="1" id="KW-1133">Transmembrane helix</keyword>
<proteinExistence type="predicted"/>
<keyword evidence="3" id="KW-1185">Reference proteome</keyword>
<reference evidence="2 3" key="1">
    <citation type="submission" date="2019-06" db="EMBL/GenBank/DDBJ databases">
        <title>Genome Sequence of the Brown Rot Fungal Pathogen Monilinia laxa.</title>
        <authorList>
            <person name="De Miccolis Angelini R.M."/>
            <person name="Landi L."/>
            <person name="Abate D."/>
            <person name="Pollastro S."/>
            <person name="Romanazzi G."/>
            <person name="Faretra F."/>
        </authorList>
    </citation>
    <scope>NUCLEOTIDE SEQUENCE [LARGE SCALE GENOMIC DNA]</scope>
    <source>
        <strain evidence="2 3">Mlax316</strain>
    </source>
</reference>
<evidence type="ECO:0000313" key="3">
    <source>
        <dbReference type="Proteomes" id="UP000326757"/>
    </source>
</evidence>
<evidence type="ECO:0000313" key="2">
    <source>
        <dbReference type="EMBL" id="KAB8302607.1"/>
    </source>
</evidence>
<sequence>MGFHLPHEPTTNQPILFYFILSYFININTEATYLPTYLSTYSKLIILHTLTFSVIIIHPLNPTFLTLHAHYCLADFINIETQGRIRAASL</sequence>
<keyword evidence="1" id="KW-0812">Transmembrane</keyword>
<feature type="transmembrane region" description="Helical" evidence="1">
    <location>
        <begin position="15"/>
        <end position="34"/>
    </location>
</feature>
<dbReference type="AlphaFoldDB" id="A0A5N6KFY7"/>
<dbReference type="EMBL" id="VIGI01000003">
    <property type="protein sequence ID" value="KAB8302607.1"/>
    <property type="molecule type" value="Genomic_DNA"/>
</dbReference>
<evidence type="ECO:0000256" key="1">
    <source>
        <dbReference type="SAM" id="Phobius"/>
    </source>
</evidence>
<gene>
    <name evidence="2" type="ORF">EYC80_005979</name>
</gene>
<feature type="transmembrane region" description="Helical" evidence="1">
    <location>
        <begin position="41"/>
        <end position="60"/>
    </location>
</feature>
<protein>
    <submittedName>
        <fullName evidence="2">Uncharacterized protein</fullName>
    </submittedName>
</protein>
<name>A0A5N6KFY7_MONLA</name>
<organism evidence="2 3">
    <name type="scientific">Monilinia laxa</name>
    <name type="common">Brown rot fungus</name>
    <name type="synonym">Sclerotinia laxa</name>
    <dbReference type="NCBI Taxonomy" id="61186"/>
    <lineage>
        <taxon>Eukaryota</taxon>
        <taxon>Fungi</taxon>
        <taxon>Dikarya</taxon>
        <taxon>Ascomycota</taxon>
        <taxon>Pezizomycotina</taxon>
        <taxon>Leotiomycetes</taxon>
        <taxon>Helotiales</taxon>
        <taxon>Sclerotiniaceae</taxon>
        <taxon>Monilinia</taxon>
    </lineage>
</organism>
<accession>A0A5N6KFY7</accession>
<dbReference type="Proteomes" id="UP000326757">
    <property type="component" value="Unassembled WGS sequence"/>
</dbReference>
<comment type="caution">
    <text evidence="2">The sequence shown here is derived from an EMBL/GenBank/DDBJ whole genome shotgun (WGS) entry which is preliminary data.</text>
</comment>